<reference evidence="3" key="1">
    <citation type="journal article" date="2020" name="Nature">
        <title>Giant virus diversity and host interactions through global metagenomics.</title>
        <authorList>
            <person name="Schulz F."/>
            <person name="Roux S."/>
            <person name="Paez-Espino D."/>
            <person name="Jungbluth S."/>
            <person name="Walsh D.A."/>
            <person name="Denef V.J."/>
            <person name="McMahon K.D."/>
            <person name="Konstantinidis K.T."/>
            <person name="Eloe-Fadrosh E.A."/>
            <person name="Kyrpides N.C."/>
            <person name="Woyke T."/>
        </authorList>
    </citation>
    <scope>NUCLEOTIDE SEQUENCE</scope>
    <source>
        <strain evidence="3">GVMAG-M-3300023184-24</strain>
    </source>
</reference>
<evidence type="ECO:0000259" key="2">
    <source>
        <dbReference type="PROSITE" id="PS50969"/>
    </source>
</evidence>
<protein>
    <recommendedName>
        <fullName evidence="2">FCP1 homology domain-containing protein</fullName>
    </recommendedName>
</protein>
<dbReference type="InterPro" id="IPR004274">
    <property type="entry name" value="FCP1_dom"/>
</dbReference>
<dbReference type="EMBL" id="MN740109">
    <property type="protein sequence ID" value="QHT88109.1"/>
    <property type="molecule type" value="Genomic_DNA"/>
</dbReference>
<evidence type="ECO:0000256" key="1">
    <source>
        <dbReference type="SAM" id="MobiDB-lite"/>
    </source>
</evidence>
<dbReference type="AlphaFoldDB" id="A0A6C0I5N9"/>
<organism evidence="3">
    <name type="scientific">viral metagenome</name>
    <dbReference type="NCBI Taxonomy" id="1070528"/>
    <lineage>
        <taxon>unclassified sequences</taxon>
        <taxon>metagenomes</taxon>
        <taxon>organismal metagenomes</taxon>
    </lineage>
</organism>
<dbReference type="InterPro" id="IPR050365">
    <property type="entry name" value="TIM50"/>
</dbReference>
<feature type="domain" description="FCP1 homology" evidence="2">
    <location>
        <begin position="58"/>
        <end position="236"/>
    </location>
</feature>
<accession>A0A6C0I5N9</accession>
<dbReference type="Gene3D" id="3.40.50.1000">
    <property type="entry name" value="HAD superfamily/HAD-like"/>
    <property type="match status" value="1"/>
</dbReference>
<dbReference type="Pfam" id="PF03031">
    <property type="entry name" value="NIF"/>
    <property type="match status" value="1"/>
</dbReference>
<name>A0A6C0I5N9_9ZZZZ</name>
<dbReference type="InterPro" id="IPR036412">
    <property type="entry name" value="HAD-like_sf"/>
</dbReference>
<feature type="compositionally biased region" description="Basic residues" evidence="1">
    <location>
        <begin position="28"/>
        <end position="43"/>
    </location>
</feature>
<dbReference type="SUPFAM" id="SSF56784">
    <property type="entry name" value="HAD-like"/>
    <property type="match status" value="1"/>
</dbReference>
<sequence>MKTKKSCSSKSKCKRHTPKSKSNNKSFSKSKIRKMSKKSRKSLSKSLLGSKCKNTNKINKVNFNIVLDLDNTIISSLTKEEYGKRKIDHSVKFTPVCDGMYYTLDRPYLEDFLNYIFPRFHVSVWTAASKDYAKEIIQKFVTKGKKNRKLRGFLYDTHCKESMDVVNPKTMKDLRYLYISKDKLFNQNNTVIIDDLKEVLNNNKKNSIDSEYFDSSKKTALNDTFLLKLMKDLDIVYQTLCGKSK</sequence>
<dbReference type="PANTHER" id="PTHR12210">
    <property type="entry name" value="DULLARD PROTEIN PHOSPHATASE"/>
    <property type="match status" value="1"/>
</dbReference>
<feature type="region of interest" description="Disordered" evidence="1">
    <location>
        <begin position="1"/>
        <end position="47"/>
    </location>
</feature>
<feature type="compositionally biased region" description="Basic residues" evidence="1">
    <location>
        <begin position="1"/>
        <end position="19"/>
    </location>
</feature>
<dbReference type="SMART" id="SM00577">
    <property type="entry name" value="CPDc"/>
    <property type="match status" value="1"/>
</dbReference>
<evidence type="ECO:0000313" key="3">
    <source>
        <dbReference type="EMBL" id="QHT88109.1"/>
    </source>
</evidence>
<proteinExistence type="predicted"/>
<dbReference type="PROSITE" id="PS50969">
    <property type="entry name" value="FCP1"/>
    <property type="match status" value="1"/>
</dbReference>
<dbReference type="InterPro" id="IPR023214">
    <property type="entry name" value="HAD_sf"/>
</dbReference>